<dbReference type="PANTHER" id="PTHR28288">
    <property type="entry name" value="PROTEASE B INHIBITOR 2"/>
    <property type="match status" value="1"/>
</dbReference>
<dbReference type="AlphaFoldDB" id="A0A8E2DSM1"/>
<keyword evidence="4" id="KW-1185">Reference proteome</keyword>
<dbReference type="GO" id="GO:0006508">
    <property type="term" value="P:proteolysis"/>
    <property type="evidence" value="ECO:0007669"/>
    <property type="project" value="UniProtKB-KW"/>
</dbReference>
<name>A0A8E2DSM1_9APHY</name>
<evidence type="ECO:0000313" key="3">
    <source>
        <dbReference type="EMBL" id="OCH95079.1"/>
    </source>
</evidence>
<reference evidence="3 4" key="1">
    <citation type="submission" date="2016-07" db="EMBL/GenBank/DDBJ databases">
        <title>Draft genome of the white-rot fungus Obba rivulosa 3A-2.</title>
        <authorList>
            <consortium name="DOE Joint Genome Institute"/>
            <person name="Miettinen O."/>
            <person name="Riley R."/>
            <person name="Acob R."/>
            <person name="Barry K."/>
            <person name="Cullen D."/>
            <person name="De Vries R."/>
            <person name="Hainaut M."/>
            <person name="Hatakka A."/>
            <person name="Henrissat B."/>
            <person name="Hilden K."/>
            <person name="Kuo R."/>
            <person name="Labutti K."/>
            <person name="Lipzen A."/>
            <person name="Makela M.R."/>
            <person name="Sandor L."/>
            <person name="Spatafora J.W."/>
            <person name="Grigoriev I.V."/>
            <person name="Hibbett D.S."/>
        </authorList>
    </citation>
    <scope>NUCLEOTIDE SEQUENCE [LARGE SCALE GENOMIC DNA]</scope>
    <source>
        <strain evidence="3 4">3A-2</strain>
    </source>
</reference>
<proteinExistence type="inferred from homology"/>
<organism evidence="3 4">
    <name type="scientific">Obba rivulosa</name>
    <dbReference type="NCBI Taxonomy" id="1052685"/>
    <lineage>
        <taxon>Eukaryota</taxon>
        <taxon>Fungi</taxon>
        <taxon>Dikarya</taxon>
        <taxon>Basidiomycota</taxon>
        <taxon>Agaricomycotina</taxon>
        <taxon>Agaricomycetes</taxon>
        <taxon>Polyporales</taxon>
        <taxon>Gelatoporiaceae</taxon>
        <taxon>Obba</taxon>
    </lineage>
</organism>
<dbReference type="EMBL" id="KV722338">
    <property type="protein sequence ID" value="OCH95079.1"/>
    <property type="molecule type" value="Genomic_DNA"/>
</dbReference>
<evidence type="ECO:0000256" key="1">
    <source>
        <dbReference type="ARBA" id="ARBA00038069"/>
    </source>
</evidence>
<dbReference type="GO" id="GO:0008233">
    <property type="term" value="F:peptidase activity"/>
    <property type="evidence" value="ECO:0007669"/>
    <property type="project" value="UniProtKB-KW"/>
</dbReference>
<dbReference type="OrthoDB" id="5518345at2759"/>
<dbReference type="InterPro" id="IPR037045">
    <property type="entry name" value="S8pro/Inhibitor_I9_sf"/>
</dbReference>
<protein>
    <submittedName>
        <fullName evidence="3">Protease propeptide/inhibitor</fullName>
    </submittedName>
</protein>
<dbReference type="GO" id="GO:0004866">
    <property type="term" value="F:endopeptidase inhibitor activity"/>
    <property type="evidence" value="ECO:0007669"/>
    <property type="project" value="TreeGrafter"/>
</dbReference>
<dbReference type="Proteomes" id="UP000250043">
    <property type="component" value="Unassembled WGS sequence"/>
</dbReference>
<keyword evidence="3" id="KW-0645">Protease</keyword>
<dbReference type="SUPFAM" id="SSF54897">
    <property type="entry name" value="Protease propeptides/inhibitors"/>
    <property type="match status" value="1"/>
</dbReference>
<dbReference type="PANTHER" id="PTHR28288:SF2">
    <property type="entry name" value="PROTEASE B INHIBITOR 2"/>
    <property type="match status" value="1"/>
</dbReference>
<sequence length="75" mass="8366">MSGRYIVVFKDSVTQDKIDQYANDVHSNGGQVSRKFTSLLKGFSAEIPETYLTQLKSFGEGDIDYIEPDSVVTTQ</sequence>
<dbReference type="InterPro" id="IPR010259">
    <property type="entry name" value="S8pro/Inhibitor_I9"/>
</dbReference>
<dbReference type="Gene3D" id="3.30.70.80">
    <property type="entry name" value="Peptidase S8 propeptide/proteinase inhibitor I9"/>
    <property type="match status" value="1"/>
</dbReference>
<dbReference type="InterPro" id="IPR052471">
    <property type="entry name" value="PBI_I9"/>
</dbReference>
<comment type="similarity">
    <text evidence="1">Belongs to the protease inhibitor I9 family.</text>
</comment>
<gene>
    <name evidence="3" type="ORF">OBBRIDRAFT_746088</name>
</gene>
<dbReference type="Pfam" id="PF05922">
    <property type="entry name" value="Inhibitor_I9"/>
    <property type="match status" value="1"/>
</dbReference>
<feature type="domain" description="Inhibitor I9" evidence="2">
    <location>
        <begin position="4"/>
        <end position="74"/>
    </location>
</feature>
<dbReference type="GO" id="GO:0042144">
    <property type="term" value="P:vacuole fusion, non-autophagic"/>
    <property type="evidence" value="ECO:0007669"/>
    <property type="project" value="TreeGrafter"/>
</dbReference>
<keyword evidence="3" id="KW-0378">Hydrolase</keyword>
<accession>A0A8E2DSM1</accession>
<evidence type="ECO:0000259" key="2">
    <source>
        <dbReference type="Pfam" id="PF05922"/>
    </source>
</evidence>
<evidence type="ECO:0000313" key="4">
    <source>
        <dbReference type="Proteomes" id="UP000250043"/>
    </source>
</evidence>